<dbReference type="InterPro" id="IPR043129">
    <property type="entry name" value="ATPase_NBD"/>
</dbReference>
<protein>
    <submittedName>
        <fullName evidence="3">Glucokinase</fullName>
        <ecNumber evidence="3">2.7.1.2</ecNumber>
    </submittedName>
</protein>
<evidence type="ECO:0000256" key="1">
    <source>
        <dbReference type="ARBA" id="ARBA00022679"/>
    </source>
</evidence>
<dbReference type="InterPro" id="IPR003836">
    <property type="entry name" value="Glucokinase"/>
</dbReference>
<evidence type="ECO:0000313" key="3">
    <source>
        <dbReference type="EMBL" id="VAW07419.1"/>
    </source>
</evidence>
<organism evidence="3">
    <name type="scientific">hydrothermal vent metagenome</name>
    <dbReference type="NCBI Taxonomy" id="652676"/>
    <lineage>
        <taxon>unclassified sequences</taxon>
        <taxon>metagenomes</taxon>
        <taxon>ecological metagenomes</taxon>
    </lineage>
</organism>
<proteinExistence type="inferred from homology"/>
<dbReference type="InterPro" id="IPR050201">
    <property type="entry name" value="Bacterial_glucokinase"/>
</dbReference>
<dbReference type="PANTHER" id="PTHR47690:SF1">
    <property type="entry name" value="GLUCOKINASE"/>
    <property type="match status" value="1"/>
</dbReference>
<evidence type="ECO:0000256" key="2">
    <source>
        <dbReference type="ARBA" id="ARBA00022777"/>
    </source>
</evidence>
<dbReference type="EC" id="2.7.1.2" evidence="3"/>
<dbReference type="Gene3D" id="3.40.367.20">
    <property type="match status" value="1"/>
</dbReference>
<dbReference type="PANTHER" id="PTHR47690">
    <property type="entry name" value="GLUCOKINASE"/>
    <property type="match status" value="1"/>
</dbReference>
<dbReference type="GO" id="GO:0005524">
    <property type="term" value="F:ATP binding"/>
    <property type="evidence" value="ECO:0007669"/>
    <property type="project" value="InterPro"/>
</dbReference>
<gene>
    <name evidence="3" type="ORF">MNBD_ALPHA01-3</name>
</gene>
<dbReference type="GO" id="GO:0006096">
    <property type="term" value="P:glycolytic process"/>
    <property type="evidence" value="ECO:0007669"/>
    <property type="project" value="InterPro"/>
</dbReference>
<dbReference type="Gene3D" id="3.30.420.40">
    <property type="match status" value="1"/>
</dbReference>
<name>A0A3B0T515_9ZZZZ</name>
<keyword evidence="2 3" id="KW-0418">Kinase</keyword>
<dbReference type="GO" id="GO:0005536">
    <property type="term" value="F:D-glucose binding"/>
    <property type="evidence" value="ECO:0007669"/>
    <property type="project" value="InterPro"/>
</dbReference>
<dbReference type="HAMAP" id="MF_00524">
    <property type="entry name" value="Glucokinase"/>
    <property type="match status" value="1"/>
</dbReference>
<dbReference type="SUPFAM" id="SSF53067">
    <property type="entry name" value="Actin-like ATPase domain"/>
    <property type="match status" value="1"/>
</dbReference>
<dbReference type="CDD" id="cd24008">
    <property type="entry name" value="ASKHA_NBD_GLK"/>
    <property type="match status" value="1"/>
</dbReference>
<dbReference type="GO" id="GO:0005829">
    <property type="term" value="C:cytosol"/>
    <property type="evidence" value="ECO:0007669"/>
    <property type="project" value="TreeGrafter"/>
</dbReference>
<dbReference type="EMBL" id="UOEJ01000273">
    <property type="protein sequence ID" value="VAW07419.1"/>
    <property type="molecule type" value="Genomic_DNA"/>
</dbReference>
<sequence length="328" mass="35347">VPPILVADIGGTNARFALAYLHDNQKITIDRLQILSTSDHDNLQSAVNAYLLRIEDIRPEIAAIAVAGPVVGDRVRMTNCPWSFDRSTLAAELAMAQVTVLNDFEAIACALPYLGDDKLLRIGPKVGGCSERAAGNRIVIGPGTGIGVAALISVGAGWKVLTSEGGHVGFAPADDLERQILRTVKYKYPRVSVERVISGQGFTTLHQALATLHGDEVEMLSPREITRRALTDPEGNCGQVVDIFCSILGTFAGDMAVTFNATGGVYLAGGILPHIQDFFLASRFRERFENKGRLTYVKDIPTLQIMEPQPALVGAAAYIQGRIQGQFF</sequence>
<dbReference type="GO" id="GO:0004340">
    <property type="term" value="F:glucokinase activity"/>
    <property type="evidence" value="ECO:0007669"/>
    <property type="project" value="UniProtKB-EC"/>
</dbReference>
<reference evidence="3" key="1">
    <citation type="submission" date="2018-06" db="EMBL/GenBank/DDBJ databases">
        <authorList>
            <person name="Zhirakovskaya E."/>
        </authorList>
    </citation>
    <scope>NUCLEOTIDE SEQUENCE</scope>
</reference>
<keyword evidence="1 3" id="KW-0808">Transferase</keyword>
<dbReference type="NCBIfam" id="TIGR00749">
    <property type="entry name" value="glk"/>
    <property type="match status" value="1"/>
</dbReference>
<accession>A0A3B0T515</accession>
<feature type="non-terminal residue" evidence="3">
    <location>
        <position position="1"/>
    </location>
</feature>
<dbReference type="Pfam" id="PF02685">
    <property type="entry name" value="Glucokinase"/>
    <property type="match status" value="1"/>
</dbReference>
<dbReference type="AlphaFoldDB" id="A0A3B0T515"/>